<dbReference type="AlphaFoldDB" id="A0A0L9T9M1"/>
<feature type="compositionally biased region" description="Basic and acidic residues" evidence="1">
    <location>
        <begin position="19"/>
        <end position="37"/>
    </location>
</feature>
<protein>
    <submittedName>
        <fullName evidence="2">Uncharacterized protein</fullName>
    </submittedName>
</protein>
<proteinExistence type="predicted"/>
<feature type="region of interest" description="Disordered" evidence="1">
    <location>
        <begin position="89"/>
        <end position="122"/>
    </location>
</feature>
<feature type="compositionally biased region" description="Basic and acidic residues" evidence="1">
    <location>
        <begin position="89"/>
        <end position="114"/>
    </location>
</feature>
<feature type="compositionally biased region" description="Low complexity" evidence="1">
    <location>
        <begin position="38"/>
        <end position="55"/>
    </location>
</feature>
<sequence>MKCGTKEKERLWTIVQTEEDARPTVEDARPKVEDARPNRGGRSSNSGGRSSNSEGRSSKQRRTLVQQWRTLVQQWRTLVQQWRTLVQKEEDARPTVEDARPTVEDARPTEEDARPTMLGRSSTSARPQFKVDVYLEFLESEATRVIISDVIHMIESGGKSSKEEFLTNGYQVFGGIGDLLPVGGFKVGAAEGGSLVAVDVDEDGGFLRGKEGWELRSGIMVSLAVMALTVLELHDNGIDQWSRELGRCSGVSSNQGRRNKMKMEETYGVLCFGEDKDEWV</sequence>
<feature type="compositionally biased region" description="Basic and acidic residues" evidence="1">
    <location>
        <begin position="1"/>
        <end position="11"/>
    </location>
</feature>
<gene>
    <name evidence="2" type="ORF">LR48_Vigan317s001500</name>
</gene>
<organism evidence="2 3">
    <name type="scientific">Phaseolus angularis</name>
    <name type="common">Azuki bean</name>
    <name type="synonym">Vigna angularis</name>
    <dbReference type="NCBI Taxonomy" id="3914"/>
    <lineage>
        <taxon>Eukaryota</taxon>
        <taxon>Viridiplantae</taxon>
        <taxon>Streptophyta</taxon>
        <taxon>Embryophyta</taxon>
        <taxon>Tracheophyta</taxon>
        <taxon>Spermatophyta</taxon>
        <taxon>Magnoliopsida</taxon>
        <taxon>eudicotyledons</taxon>
        <taxon>Gunneridae</taxon>
        <taxon>Pentapetalae</taxon>
        <taxon>rosids</taxon>
        <taxon>fabids</taxon>
        <taxon>Fabales</taxon>
        <taxon>Fabaceae</taxon>
        <taxon>Papilionoideae</taxon>
        <taxon>50 kb inversion clade</taxon>
        <taxon>NPAAA clade</taxon>
        <taxon>indigoferoid/millettioid clade</taxon>
        <taxon>Phaseoleae</taxon>
        <taxon>Vigna</taxon>
    </lineage>
</organism>
<reference evidence="3" key="1">
    <citation type="journal article" date="2015" name="Proc. Natl. Acad. Sci. U.S.A.">
        <title>Genome sequencing of adzuki bean (Vigna angularis) provides insight into high starch and low fat accumulation and domestication.</title>
        <authorList>
            <person name="Yang K."/>
            <person name="Tian Z."/>
            <person name="Chen C."/>
            <person name="Luo L."/>
            <person name="Zhao B."/>
            <person name="Wang Z."/>
            <person name="Yu L."/>
            <person name="Li Y."/>
            <person name="Sun Y."/>
            <person name="Li W."/>
            <person name="Chen Y."/>
            <person name="Li Y."/>
            <person name="Zhang Y."/>
            <person name="Ai D."/>
            <person name="Zhao J."/>
            <person name="Shang C."/>
            <person name="Ma Y."/>
            <person name="Wu B."/>
            <person name="Wang M."/>
            <person name="Gao L."/>
            <person name="Sun D."/>
            <person name="Zhang P."/>
            <person name="Guo F."/>
            <person name="Wang W."/>
            <person name="Li Y."/>
            <person name="Wang J."/>
            <person name="Varshney R.K."/>
            <person name="Wang J."/>
            <person name="Ling H.Q."/>
            <person name="Wan P."/>
        </authorList>
    </citation>
    <scope>NUCLEOTIDE SEQUENCE</scope>
    <source>
        <strain evidence="3">cv. Jingnong 6</strain>
    </source>
</reference>
<feature type="region of interest" description="Disordered" evidence="1">
    <location>
        <begin position="1"/>
        <end position="62"/>
    </location>
</feature>
<evidence type="ECO:0000256" key="1">
    <source>
        <dbReference type="SAM" id="MobiDB-lite"/>
    </source>
</evidence>
<evidence type="ECO:0000313" key="3">
    <source>
        <dbReference type="Proteomes" id="UP000053144"/>
    </source>
</evidence>
<dbReference type="Gramene" id="KOM26794">
    <property type="protein sequence ID" value="KOM26794"/>
    <property type="gene ID" value="LR48_Vigan317s001500"/>
</dbReference>
<name>A0A0L9T9M1_PHAAN</name>
<accession>A0A0L9T9M1</accession>
<dbReference type="EMBL" id="KQ258341">
    <property type="protein sequence ID" value="KOM26794.1"/>
    <property type="molecule type" value="Genomic_DNA"/>
</dbReference>
<dbReference type="Proteomes" id="UP000053144">
    <property type="component" value="Unassembled WGS sequence"/>
</dbReference>
<evidence type="ECO:0000313" key="2">
    <source>
        <dbReference type="EMBL" id="KOM26794.1"/>
    </source>
</evidence>